<gene>
    <name evidence="1" type="ORF">C7B77_25205</name>
</gene>
<dbReference type="EMBL" id="PVWO01000499">
    <property type="protein sequence ID" value="PSB45476.1"/>
    <property type="molecule type" value="Genomic_DNA"/>
</dbReference>
<keyword evidence="2" id="KW-1185">Reference proteome</keyword>
<dbReference type="RefSeq" id="WP_106311430.1">
    <property type="nucleotide sequence ID" value="NZ_PVWO01000499.1"/>
</dbReference>
<accession>A0A2T1FKE6</accession>
<reference evidence="1 2" key="1">
    <citation type="submission" date="2018-03" db="EMBL/GenBank/DDBJ databases">
        <title>The ancient ancestry and fast evolution of plastids.</title>
        <authorList>
            <person name="Moore K.R."/>
            <person name="Magnabosco C."/>
            <person name="Momper L."/>
            <person name="Gold D.A."/>
            <person name="Bosak T."/>
            <person name="Fournier G.P."/>
        </authorList>
    </citation>
    <scope>NUCLEOTIDE SEQUENCE [LARGE SCALE GENOMIC DNA]</scope>
    <source>
        <strain evidence="1 2">CCALA 037</strain>
    </source>
</reference>
<evidence type="ECO:0000313" key="2">
    <source>
        <dbReference type="Proteomes" id="UP000238937"/>
    </source>
</evidence>
<name>A0A2T1FKE6_9CYAN</name>
<sequence>MTVDQIQAAILQLSPTDYAELTKRLADLDYDRWDRQLENDIAAGKLDFLAKEALADYNSGEYRTL</sequence>
<dbReference type="AlphaFoldDB" id="A0A2T1FKE6"/>
<dbReference type="Proteomes" id="UP000238937">
    <property type="component" value="Unassembled WGS sequence"/>
</dbReference>
<comment type="caution">
    <text evidence="1">The sequence shown here is derived from an EMBL/GenBank/DDBJ whole genome shotgun (WGS) entry which is preliminary data.</text>
</comment>
<protein>
    <submittedName>
        <fullName evidence="1">Uncharacterized protein</fullName>
    </submittedName>
</protein>
<dbReference type="OrthoDB" id="9800707at2"/>
<organism evidence="1 2">
    <name type="scientific">Chamaesiphon polymorphus CCALA 037</name>
    <dbReference type="NCBI Taxonomy" id="2107692"/>
    <lineage>
        <taxon>Bacteria</taxon>
        <taxon>Bacillati</taxon>
        <taxon>Cyanobacteriota</taxon>
        <taxon>Cyanophyceae</taxon>
        <taxon>Gomontiellales</taxon>
        <taxon>Chamaesiphonaceae</taxon>
        <taxon>Chamaesiphon</taxon>
    </lineage>
</organism>
<evidence type="ECO:0000313" key="1">
    <source>
        <dbReference type="EMBL" id="PSB45476.1"/>
    </source>
</evidence>
<proteinExistence type="predicted"/>